<protein>
    <submittedName>
        <fullName evidence="2">Uncharacterized protein</fullName>
    </submittedName>
</protein>
<reference evidence="2 3" key="1">
    <citation type="submission" date="2019-03" db="EMBL/GenBank/DDBJ databases">
        <authorList>
            <consortium name="Pathogen Informatics"/>
        </authorList>
    </citation>
    <scope>NUCLEOTIDE SEQUENCE [LARGE SCALE GENOMIC DNA]</scope>
    <source>
        <strain evidence="2 3">NCTC12282</strain>
    </source>
</reference>
<feature type="transmembrane region" description="Helical" evidence="1">
    <location>
        <begin position="52"/>
        <end position="74"/>
    </location>
</feature>
<proteinExistence type="predicted"/>
<accession>A0A484ZJB9</accession>
<keyword evidence="1" id="KW-0472">Membrane</keyword>
<dbReference type="Proteomes" id="UP000373449">
    <property type="component" value="Unassembled WGS sequence"/>
</dbReference>
<keyword evidence="1" id="KW-0812">Transmembrane</keyword>
<evidence type="ECO:0000313" key="2">
    <source>
        <dbReference type="EMBL" id="VFS48570.1"/>
    </source>
</evidence>
<sequence>MNPNNKKWFLMLIYLLISFIIAVTLLMLLAKLIAHLLYFYQSGIFYFPISDLILSIKVGIMGGSVGGIGVWVVYRVNLCSRK</sequence>
<dbReference type="EMBL" id="CAADJA010000002">
    <property type="protein sequence ID" value="VFS48570.1"/>
    <property type="molecule type" value="Genomic_DNA"/>
</dbReference>
<feature type="transmembrane region" description="Helical" evidence="1">
    <location>
        <begin position="12"/>
        <end position="40"/>
    </location>
</feature>
<gene>
    <name evidence="2" type="ORF">NCTC12282_03267</name>
</gene>
<evidence type="ECO:0000256" key="1">
    <source>
        <dbReference type="SAM" id="Phobius"/>
    </source>
</evidence>
<organism evidence="2 3">
    <name type="scientific">Budvicia aquatica</name>
    <dbReference type="NCBI Taxonomy" id="82979"/>
    <lineage>
        <taxon>Bacteria</taxon>
        <taxon>Pseudomonadati</taxon>
        <taxon>Pseudomonadota</taxon>
        <taxon>Gammaproteobacteria</taxon>
        <taxon>Enterobacterales</taxon>
        <taxon>Budviciaceae</taxon>
        <taxon>Budvicia</taxon>
    </lineage>
</organism>
<name>A0A484ZJB9_9GAMM</name>
<dbReference type="AlphaFoldDB" id="A0A484ZJB9"/>
<keyword evidence="1" id="KW-1133">Transmembrane helix</keyword>
<evidence type="ECO:0000313" key="3">
    <source>
        <dbReference type="Proteomes" id="UP000373449"/>
    </source>
</evidence>